<name>A0A1F5P430_9BACT</name>
<evidence type="ECO:0000259" key="1">
    <source>
        <dbReference type="Pfam" id="PF03358"/>
    </source>
</evidence>
<dbReference type="STRING" id="1817832.A3J48_03760"/>
<reference evidence="2 3" key="1">
    <citation type="journal article" date="2016" name="Nat. Commun.">
        <title>Thousands of microbial genomes shed light on interconnected biogeochemical processes in an aquifer system.</title>
        <authorList>
            <person name="Anantharaman K."/>
            <person name="Brown C.T."/>
            <person name="Hug L.A."/>
            <person name="Sharon I."/>
            <person name="Castelle C.J."/>
            <person name="Probst A.J."/>
            <person name="Thomas B.C."/>
            <person name="Singh A."/>
            <person name="Wilkins M.J."/>
            <person name="Karaoz U."/>
            <person name="Brodie E.L."/>
            <person name="Williams K.H."/>
            <person name="Hubbard S.S."/>
            <person name="Banfield J.F."/>
        </authorList>
    </citation>
    <scope>NUCLEOTIDE SEQUENCE [LARGE SCALE GENOMIC DNA]</scope>
</reference>
<evidence type="ECO:0000313" key="3">
    <source>
        <dbReference type="Proteomes" id="UP000176786"/>
    </source>
</evidence>
<accession>A0A1F5P430</accession>
<sequence length="185" mass="20006">MSIKILAFAGSLRKDSLNKKLLANASAYARAQGFEVEVFDLGEIPVYNQDIEDTGLPQSVIRFKTAIQGADLLMISAPEYNHGISGVLKNAIDWATRPDGDNPFSGKVGILMGASDGRFGTARGQIDVRKLLVAVDLLTIPQPYVYVAEGDKQFDAEGNLINEKNKASLEKLIARGIAVAEKLKN</sequence>
<dbReference type="GO" id="GO:0016491">
    <property type="term" value="F:oxidoreductase activity"/>
    <property type="evidence" value="ECO:0007669"/>
    <property type="project" value="InterPro"/>
</dbReference>
<feature type="domain" description="NADPH-dependent FMN reductase-like" evidence="1">
    <location>
        <begin position="3"/>
        <end position="150"/>
    </location>
</feature>
<dbReference type="InterPro" id="IPR029039">
    <property type="entry name" value="Flavoprotein-like_sf"/>
</dbReference>
<proteinExistence type="predicted"/>
<dbReference type="EMBL" id="MFES01000038">
    <property type="protein sequence ID" value="OGE84668.1"/>
    <property type="molecule type" value="Genomic_DNA"/>
</dbReference>
<gene>
    <name evidence="2" type="ORF">A3J48_03760</name>
</gene>
<dbReference type="SUPFAM" id="SSF52218">
    <property type="entry name" value="Flavoproteins"/>
    <property type="match status" value="1"/>
</dbReference>
<dbReference type="Proteomes" id="UP000176786">
    <property type="component" value="Unassembled WGS sequence"/>
</dbReference>
<dbReference type="InterPro" id="IPR050712">
    <property type="entry name" value="NAD(P)H-dep_reductase"/>
</dbReference>
<dbReference type="GO" id="GO:0005829">
    <property type="term" value="C:cytosol"/>
    <property type="evidence" value="ECO:0007669"/>
    <property type="project" value="TreeGrafter"/>
</dbReference>
<evidence type="ECO:0000313" key="2">
    <source>
        <dbReference type="EMBL" id="OGE84668.1"/>
    </source>
</evidence>
<comment type="caution">
    <text evidence="2">The sequence shown here is derived from an EMBL/GenBank/DDBJ whole genome shotgun (WGS) entry which is preliminary data.</text>
</comment>
<organism evidence="2 3">
    <name type="scientific">Candidatus Doudnabacteria bacterium RIFCSPHIGHO2_02_FULL_46_11</name>
    <dbReference type="NCBI Taxonomy" id="1817832"/>
    <lineage>
        <taxon>Bacteria</taxon>
        <taxon>Candidatus Doudnaibacteriota</taxon>
    </lineage>
</organism>
<dbReference type="Gene3D" id="3.40.50.360">
    <property type="match status" value="1"/>
</dbReference>
<dbReference type="Pfam" id="PF03358">
    <property type="entry name" value="FMN_red"/>
    <property type="match status" value="1"/>
</dbReference>
<dbReference type="PANTHER" id="PTHR30543:SF21">
    <property type="entry name" value="NAD(P)H-DEPENDENT FMN REDUCTASE LOT6"/>
    <property type="match status" value="1"/>
</dbReference>
<dbReference type="AlphaFoldDB" id="A0A1F5P430"/>
<dbReference type="InterPro" id="IPR005025">
    <property type="entry name" value="FMN_Rdtase-like_dom"/>
</dbReference>
<dbReference type="PANTHER" id="PTHR30543">
    <property type="entry name" value="CHROMATE REDUCTASE"/>
    <property type="match status" value="1"/>
</dbReference>
<protein>
    <recommendedName>
        <fullName evidence="1">NADPH-dependent FMN reductase-like domain-containing protein</fullName>
    </recommendedName>
</protein>
<dbReference type="GO" id="GO:0010181">
    <property type="term" value="F:FMN binding"/>
    <property type="evidence" value="ECO:0007669"/>
    <property type="project" value="TreeGrafter"/>
</dbReference>